<feature type="domain" description="TrwC relaxase" evidence="4">
    <location>
        <begin position="15"/>
        <end position="263"/>
    </location>
</feature>
<dbReference type="Gene3D" id="3.40.50.300">
    <property type="entry name" value="P-loop containing nucleotide triphosphate hydrolases"/>
    <property type="match status" value="2"/>
</dbReference>
<dbReference type="PANTHER" id="PTHR43788">
    <property type="entry name" value="DNA2/NAM7 HELICASE FAMILY MEMBER"/>
    <property type="match status" value="1"/>
</dbReference>
<dbReference type="SUPFAM" id="SSF55464">
    <property type="entry name" value="Origin of replication-binding domain, RBD-like"/>
    <property type="match status" value="1"/>
</dbReference>
<protein>
    <submittedName>
        <fullName evidence="5">AAA family ATPase</fullName>
    </submittedName>
</protein>
<evidence type="ECO:0000256" key="1">
    <source>
        <dbReference type="ARBA" id="ARBA00022741"/>
    </source>
</evidence>
<organism evidence="5 6">
    <name type="scientific">Microbacterium alkaliflavum</name>
    <dbReference type="NCBI Taxonomy" id="3248839"/>
    <lineage>
        <taxon>Bacteria</taxon>
        <taxon>Bacillati</taxon>
        <taxon>Actinomycetota</taxon>
        <taxon>Actinomycetes</taxon>
        <taxon>Micrococcales</taxon>
        <taxon>Microbacteriaceae</taxon>
        <taxon>Microbacterium</taxon>
    </lineage>
</organism>
<evidence type="ECO:0000256" key="2">
    <source>
        <dbReference type="ARBA" id="ARBA00022840"/>
    </source>
</evidence>
<feature type="compositionally biased region" description="Basic and acidic residues" evidence="3">
    <location>
        <begin position="962"/>
        <end position="983"/>
    </location>
</feature>
<dbReference type="InterPro" id="IPR014862">
    <property type="entry name" value="TrwC"/>
</dbReference>
<proteinExistence type="predicted"/>
<keyword evidence="1" id="KW-0547">Nucleotide-binding</keyword>
<sequence>MARFTVTAGEIAVDALNAQQLRAWVDGHDPLTDEQRGRELKSPNADLILDGTINAPKSYSIAALISPELAREFEALQDRLRDRIITTWQRELNARRGAGGSIREALDKIEVVELRHRRSRALDPHIHRHLWLNVKVQGEDGKWSNVDSRVAMKLHTLINAEGELAARTDPRWLRALAEHGFTLNEDGEIAQLADAVRPLSRRSNQIEANRAKLLLDWRAEHPGQEPDHDVLQQVDRLAWSKNRPNKPDVLDESEWEELIRAELLAIDLGMLRTRAALAPRRRVIGVLDRDLLAAMAIVDANARSTGCGGRFSLYDVRAGATRAVATSGIVEERSVVQELIDDVVARAHLLSVDLLGDEVDRPSHIKGFMAASTAALKVELAAHFDALTQAGRPVQQSEIIDHAAEVLDGETTLDDGQVAAASAIAGTDRLVSVTGPAGAGKTTMLRVARVALSQQGRHLFVVAPTKKAASVAGREIGAPASSLHALLADHGWRWGRDEAGAEVWTRLYPGDADAVTGRLYEGPRRFVLAEGDRVVVDEAGMVDLHTARALAMIAEETGAGIAMVGDHLQAMPVGHAGAMACMTRRASAVVELTAVHRFRDPDYASLTLRMREPASQDEALVVARELDEKGLIHRVTDAAHARDVMVEGYFRWANERKRIAIVTGTNEEADAINEAIQQRRLELGQLRQVRLAVGQGEQRLLEGDIVQTRLNDRNADVENRALWTIRRILPDALELVSISDSGDLRQVSLEYAAAHVHLAYASTVHGIQGETTDASIVGPGVDASGLYVGMTRGRAHNEAIAIARSAGAAREHVADSMMRGTLEVSIDDSMRAARNELGRAARAPIGEPDLPAWNDRTRRPYGGVTAIDQLVSASRERDRDALERLGDLRDWLIDGARALARVDARIAALDANGHGRGVEPGPERAPAGSRDRLADLLSLRRSEYEALGSTYTSQTRATDLAEAERGARRRMDPLRCQTEERARSLAQSSGPSTGPTGVGGPSRSL</sequence>
<dbReference type="PANTHER" id="PTHR43788:SF6">
    <property type="entry name" value="DNA HELICASE B"/>
    <property type="match status" value="1"/>
</dbReference>
<keyword evidence="2" id="KW-0067">ATP-binding</keyword>
<reference evidence="5 6" key="1">
    <citation type="submission" date="2024-09" db="EMBL/GenBank/DDBJ databases">
        <authorList>
            <person name="Pan X."/>
        </authorList>
    </citation>
    <scope>NUCLEOTIDE SEQUENCE [LARGE SCALE GENOMIC DNA]</scope>
    <source>
        <strain evidence="5 6">B2969</strain>
    </source>
</reference>
<dbReference type="Proteomes" id="UP001610861">
    <property type="component" value="Unassembled WGS sequence"/>
</dbReference>
<evidence type="ECO:0000313" key="6">
    <source>
        <dbReference type="Proteomes" id="UP001610861"/>
    </source>
</evidence>
<evidence type="ECO:0000259" key="4">
    <source>
        <dbReference type="Pfam" id="PF08751"/>
    </source>
</evidence>
<accession>A0ABW7Q9F0</accession>
<gene>
    <name evidence="5" type="ORF">ACH3VR_14095</name>
</gene>
<dbReference type="InterPro" id="IPR050534">
    <property type="entry name" value="Coronavir_polyprotein_1ab"/>
</dbReference>
<keyword evidence="6" id="KW-1185">Reference proteome</keyword>
<dbReference type="RefSeq" id="WP_397556940.1">
    <property type="nucleotide sequence ID" value="NZ_JBIQWL010000004.1"/>
</dbReference>
<dbReference type="Pfam" id="PF08751">
    <property type="entry name" value="TrwC"/>
    <property type="match status" value="1"/>
</dbReference>
<comment type="caution">
    <text evidence="5">The sequence shown here is derived from an EMBL/GenBank/DDBJ whole genome shotgun (WGS) entry which is preliminary data.</text>
</comment>
<feature type="compositionally biased region" description="Gly residues" evidence="3">
    <location>
        <begin position="996"/>
        <end position="1005"/>
    </location>
</feature>
<dbReference type="EMBL" id="JBIQWL010000004">
    <property type="protein sequence ID" value="MFH8251499.1"/>
    <property type="molecule type" value="Genomic_DNA"/>
</dbReference>
<dbReference type="SUPFAM" id="SSF52540">
    <property type="entry name" value="P-loop containing nucleoside triphosphate hydrolases"/>
    <property type="match status" value="1"/>
</dbReference>
<dbReference type="Gene3D" id="2.30.30.940">
    <property type="match status" value="1"/>
</dbReference>
<evidence type="ECO:0000313" key="5">
    <source>
        <dbReference type="EMBL" id="MFH8251499.1"/>
    </source>
</evidence>
<dbReference type="Pfam" id="PF13604">
    <property type="entry name" value="AAA_30"/>
    <property type="match status" value="1"/>
</dbReference>
<dbReference type="InterPro" id="IPR027417">
    <property type="entry name" value="P-loop_NTPase"/>
</dbReference>
<evidence type="ECO:0000256" key="3">
    <source>
        <dbReference type="SAM" id="MobiDB-lite"/>
    </source>
</evidence>
<name>A0ABW7Q9F0_9MICO</name>
<feature type="region of interest" description="Disordered" evidence="3">
    <location>
        <begin position="949"/>
        <end position="1005"/>
    </location>
</feature>